<dbReference type="AlphaFoldDB" id="A0A7G9YZG2"/>
<accession>A0A7G9YZG2</accession>
<evidence type="ECO:0000313" key="1">
    <source>
        <dbReference type="EMBL" id="QNO53396.1"/>
    </source>
</evidence>
<organism evidence="1">
    <name type="scientific">Candidatus Methanophagaceae archaeon ANME-1 ERB6</name>
    <dbReference type="NCBI Taxonomy" id="2759912"/>
    <lineage>
        <taxon>Archaea</taxon>
        <taxon>Methanobacteriati</taxon>
        <taxon>Methanobacteriota</taxon>
        <taxon>Stenosarchaea group</taxon>
        <taxon>Methanomicrobia</taxon>
        <taxon>Candidatus Methanophagales</taxon>
        <taxon>Candidatus Methanophagaceae</taxon>
    </lineage>
</organism>
<dbReference type="EMBL" id="MT631541">
    <property type="protein sequence ID" value="QNO53396.1"/>
    <property type="molecule type" value="Genomic_DNA"/>
</dbReference>
<protein>
    <submittedName>
        <fullName evidence="1">Uncharacterized protein</fullName>
    </submittedName>
</protein>
<gene>
    <name evidence="1" type="ORF">JNHLJEBA_00006</name>
</gene>
<name>A0A7G9YZG2_9EURY</name>
<reference evidence="1" key="1">
    <citation type="submission" date="2020-06" db="EMBL/GenBank/DDBJ databases">
        <title>Unique genomic features of the anaerobic methanotrophic archaea.</title>
        <authorList>
            <person name="Chadwick G.L."/>
            <person name="Skennerton C.T."/>
            <person name="Laso-Perez R."/>
            <person name="Leu A.O."/>
            <person name="Speth D.R."/>
            <person name="Yu H."/>
            <person name="Morgan-Lang C."/>
            <person name="Hatzenpichler R."/>
            <person name="Goudeau D."/>
            <person name="Malmstrom R."/>
            <person name="Brazelton W.J."/>
            <person name="Woyke T."/>
            <person name="Hallam S.J."/>
            <person name="Tyson G.W."/>
            <person name="Wegener G."/>
            <person name="Boetius A."/>
            <person name="Orphan V."/>
        </authorList>
    </citation>
    <scope>NUCLEOTIDE SEQUENCE</scope>
</reference>
<proteinExistence type="predicted"/>
<sequence>MFNKIENAIIKVLQENLKVVPKDNIGTKKTDFQADKSLPAISLTNIDFDIEEVGIGRFIGAEDIEHQETFSGNGKKRELPLTEKPLGQVIAVEHPPGRRLKESDDFMVDYETGMINLHSTPQKGENNIVVRYIETSRIKGLKFNLRYHLNVWAADEVQRDSITIKVVEILLREEELLNHQEIFIKPIKGFNISDGEVPKGVYGKTIEYSVETELQVKIPIPRIEKIEVQRV</sequence>